<dbReference type="CDD" id="cd00063">
    <property type="entry name" value="FN3"/>
    <property type="match status" value="4"/>
</dbReference>
<dbReference type="InterPro" id="IPR013783">
    <property type="entry name" value="Ig-like_fold"/>
</dbReference>
<feature type="domain" description="Fibronectin type-III" evidence="7">
    <location>
        <begin position="1261"/>
        <end position="1359"/>
    </location>
</feature>
<feature type="domain" description="Fibronectin type-III" evidence="7">
    <location>
        <begin position="1143"/>
        <end position="1256"/>
    </location>
</feature>
<feature type="domain" description="Ig-like" evidence="6">
    <location>
        <begin position="399"/>
        <end position="486"/>
    </location>
</feature>
<evidence type="ECO:0000256" key="5">
    <source>
        <dbReference type="SAM" id="SignalP"/>
    </source>
</evidence>
<keyword evidence="9" id="KW-1185">Reference proteome</keyword>
<feature type="region of interest" description="Disordered" evidence="3">
    <location>
        <begin position="1992"/>
        <end position="2109"/>
    </location>
</feature>
<evidence type="ECO:0000313" key="9">
    <source>
        <dbReference type="Proteomes" id="UP001642540"/>
    </source>
</evidence>
<proteinExistence type="predicted"/>
<dbReference type="Pfam" id="PF13927">
    <property type="entry name" value="Ig_3"/>
    <property type="match status" value="4"/>
</dbReference>
<dbReference type="CDD" id="cd00096">
    <property type="entry name" value="Ig"/>
    <property type="match status" value="2"/>
</dbReference>
<dbReference type="InterPro" id="IPR003598">
    <property type="entry name" value="Ig_sub2"/>
</dbReference>
<feature type="domain" description="Fibronectin type-III" evidence="7">
    <location>
        <begin position="1043"/>
        <end position="1138"/>
    </location>
</feature>
<evidence type="ECO:0000256" key="3">
    <source>
        <dbReference type="SAM" id="MobiDB-lite"/>
    </source>
</evidence>
<dbReference type="SUPFAM" id="SSF48726">
    <property type="entry name" value="Immunoglobulin"/>
    <property type="match status" value="8"/>
</dbReference>
<feature type="compositionally biased region" description="Basic residues" evidence="3">
    <location>
        <begin position="2062"/>
        <end position="2074"/>
    </location>
</feature>
<feature type="compositionally biased region" description="Low complexity" evidence="3">
    <location>
        <begin position="2037"/>
        <end position="2052"/>
    </location>
</feature>
<feature type="domain" description="Ig-like" evidence="6">
    <location>
        <begin position="887"/>
        <end position="982"/>
    </location>
</feature>
<feature type="domain" description="Ig-like" evidence="6">
    <location>
        <begin position="492"/>
        <end position="587"/>
    </location>
</feature>
<dbReference type="InterPro" id="IPR013098">
    <property type="entry name" value="Ig_I-set"/>
</dbReference>
<dbReference type="SMART" id="SM00409">
    <property type="entry name" value="IG"/>
    <property type="match status" value="9"/>
</dbReference>
<dbReference type="Pfam" id="PF07679">
    <property type="entry name" value="I-set"/>
    <property type="match status" value="2"/>
</dbReference>
<evidence type="ECO:0000259" key="7">
    <source>
        <dbReference type="PROSITE" id="PS50853"/>
    </source>
</evidence>
<feature type="domain" description="Ig-like" evidence="6">
    <location>
        <begin position="45"/>
        <end position="138"/>
    </location>
</feature>
<keyword evidence="4" id="KW-0812">Transmembrane</keyword>
<keyword evidence="5" id="KW-0732">Signal</keyword>
<dbReference type="InterPro" id="IPR003961">
    <property type="entry name" value="FN3_dom"/>
</dbReference>
<evidence type="ECO:0000256" key="1">
    <source>
        <dbReference type="ARBA" id="ARBA00022737"/>
    </source>
</evidence>
<dbReference type="InterPro" id="IPR036179">
    <property type="entry name" value="Ig-like_dom_sf"/>
</dbReference>
<accession>A0ABP1PYW7</accession>
<dbReference type="Proteomes" id="UP001642540">
    <property type="component" value="Unassembled WGS sequence"/>
</dbReference>
<feature type="compositionally biased region" description="Polar residues" evidence="3">
    <location>
        <begin position="2007"/>
        <end position="2034"/>
    </location>
</feature>
<keyword evidence="4" id="KW-0472">Membrane</keyword>
<feature type="domain" description="Ig-like" evidence="6">
    <location>
        <begin position="783"/>
        <end position="882"/>
    </location>
</feature>
<feature type="domain" description="Ig-like" evidence="6">
    <location>
        <begin position="592"/>
        <end position="679"/>
    </location>
</feature>
<keyword evidence="4" id="KW-1133">Transmembrane helix</keyword>
<dbReference type="PANTHER" id="PTHR44170">
    <property type="entry name" value="PROTEIN SIDEKICK"/>
    <property type="match status" value="1"/>
</dbReference>
<dbReference type="SMART" id="SM00060">
    <property type="entry name" value="FN3"/>
    <property type="match status" value="5"/>
</dbReference>
<comment type="caution">
    <text evidence="8">The sequence shown here is derived from an EMBL/GenBank/DDBJ whole genome shotgun (WGS) entry which is preliminary data.</text>
</comment>
<dbReference type="EMBL" id="CAXLJM020000016">
    <property type="protein sequence ID" value="CAL8083141.1"/>
    <property type="molecule type" value="Genomic_DNA"/>
</dbReference>
<dbReference type="InterPro" id="IPR003599">
    <property type="entry name" value="Ig_sub"/>
</dbReference>
<evidence type="ECO:0000313" key="8">
    <source>
        <dbReference type="EMBL" id="CAL8083141.1"/>
    </source>
</evidence>
<dbReference type="Gene3D" id="2.60.40.10">
    <property type="entry name" value="Immunoglobulins"/>
    <property type="match status" value="13"/>
</dbReference>
<dbReference type="SMART" id="SM00408">
    <property type="entry name" value="IGc2"/>
    <property type="match status" value="8"/>
</dbReference>
<evidence type="ECO:0008006" key="10">
    <source>
        <dbReference type="Google" id="ProtNLM"/>
    </source>
</evidence>
<dbReference type="PROSITE" id="PS50853">
    <property type="entry name" value="FN3"/>
    <property type="match status" value="4"/>
</dbReference>
<feature type="domain" description="Fibronectin type-III" evidence="7">
    <location>
        <begin position="1363"/>
        <end position="1459"/>
    </location>
</feature>
<gene>
    <name evidence="8" type="ORF">ODALV1_LOCUS5404</name>
</gene>
<dbReference type="PROSITE" id="PS51257">
    <property type="entry name" value="PROKAR_LIPOPROTEIN"/>
    <property type="match status" value="1"/>
</dbReference>
<reference evidence="8 9" key="1">
    <citation type="submission" date="2024-08" db="EMBL/GenBank/DDBJ databases">
        <authorList>
            <person name="Cucini C."/>
            <person name="Frati F."/>
        </authorList>
    </citation>
    <scope>NUCLEOTIDE SEQUENCE [LARGE SCALE GENOMIC DNA]</scope>
</reference>
<feature type="domain" description="Ig-like" evidence="6">
    <location>
        <begin position="1457"/>
        <end position="1566"/>
    </location>
</feature>
<evidence type="ECO:0000256" key="2">
    <source>
        <dbReference type="ARBA" id="ARBA00023157"/>
    </source>
</evidence>
<feature type="transmembrane region" description="Helical" evidence="4">
    <location>
        <begin position="1828"/>
        <end position="1850"/>
    </location>
</feature>
<keyword evidence="2" id="KW-1015">Disulfide bond</keyword>
<dbReference type="InterPro" id="IPR007110">
    <property type="entry name" value="Ig-like_dom"/>
</dbReference>
<dbReference type="InterPro" id="IPR036116">
    <property type="entry name" value="FN3_sf"/>
</dbReference>
<evidence type="ECO:0000256" key="4">
    <source>
        <dbReference type="SAM" id="Phobius"/>
    </source>
</evidence>
<keyword evidence="1" id="KW-0677">Repeat</keyword>
<organism evidence="8 9">
    <name type="scientific">Orchesella dallaii</name>
    <dbReference type="NCBI Taxonomy" id="48710"/>
    <lineage>
        <taxon>Eukaryota</taxon>
        <taxon>Metazoa</taxon>
        <taxon>Ecdysozoa</taxon>
        <taxon>Arthropoda</taxon>
        <taxon>Hexapoda</taxon>
        <taxon>Collembola</taxon>
        <taxon>Entomobryomorpha</taxon>
        <taxon>Entomobryoidea</taxon>
        <taxon>Orchesellidae</taxon>
        <taxon>Orchesellinae</taxon>
        <taxon>Orchesella</taxon>
    </lineage>
</organism>
<dbReference type="PROSITE" id="PS50835">
    <property type="entry name" value="IG_LIKE"/>
    <property type="match status" value="8"/>
</dbReference>
<dbReference type="Pfam" id="PF00041">
    <property type="entry name" value="fn3"/>
    <property type="match status" value="3"/>
</dbReference>
<feature type="chain" id="PRO_5046849020" description="Down syndrome cell adhesion molecule-like protein Dscam2" evidence="5">
    <location>
        <begin position="28"/>
        <end position="2109"/>
    </location>
</feature>
<evidence type="ECO:0000259" key="6">
    <source>
        <dbReference type="PROSITE" id="PS50835"/>
    </source>
</evidence>
<feature type="region of interest" description="Disordered" evidence="3">
    <location>
        <begin position="1937"/>
        <end position="1975"/>
    </location>
</feature>
<name>A0ABP1PYW7_9HEXA</name>
<sequence length="2109" mass="233128">MMKLNWIFWLWTFHLLFISCQQSSAHATTSDVVPGLHMERQLKGPFFTQEPSSRVDFLNEMGARIVCHADGYPKPQIHWQGSDNKIVTNVENFRTVLINSTLILLPFKPAAYRQDIHSTIYRCLASNAVGAIRSRDIQVRAVIAQQWSAKVRMIPRQVPAGSKAALLLKCEVDLMGGGRDFIQVTGWQRDGKLIGMSRRSFYGVQDDSEGRFHLLPNGDLVIHYVTHEDSRSRFVCLTRHKLTDQETSSSFFSLPFPGKSLDHGDETNIAESFPAPIIMIRQGDPLVLHCYELFPSASTSSGSMLSTNSNNIRWEKLTENSWSVIMKSGGIDMPLGSSSSSVGISSSSSAMATMSMFFRQVGSSLVSERSVKAQTGHYRCLRESTKEKIREFDVRVTEPLQVIVTINQEKTPLDSTVELRCSVISSSTSPSIIWLKDTNVINPGGRIRLFSTNVLQINQIQKDDQGMYQCLARTDMESAQASARIELADASPRLIYGFIEQTLAPGPSVSLRCAFTGWPAPKVSWLLDNWAVSASHDTRILIGDHMTSHGHLISYLNISETRVEDGGLYSCKAANRNGTAMHSARLNIYGAPWIRMVPPVVAISSEYFSLNCPIAGWPISFAAIVWEKDGQKLPLNQRHRVASNGTLVIPLVDKSDAGTYWCSIIDMQGRTARREIQVNVVVPPKIEPFSFQDGLRENMMTRLVCGVSQGDLPIDFTWYKDEKRLTKDDPWANNIEISTLDPYSTLLRFSSLSSENVGVYTCLASNPASQTHFSAKLEVQVAPRWLSEPQDVNVSRGSESRFDCVGHGVPSPTASWTKFAGEGIEPQWKPIEKIWPSPVAQGISSVNGSLIFAAVEEVHSGVYMCSVNNGIGSGLSKVVHLHVNVQPYFIGGESQTVSLTLGKTHEVICEAVSSSPIEVTWLKGITVYTNVAANRIHTVVASDGRKTRSTLVMKDIRSDDSGLYHCTASNSLGKVTRTYRLVVEEPPGPPVNLRLLRGRTPEASRVYLEWDAPPLLASETHEGAPFSGLSGMVHVPGDFATSPAAAATTSGGTTTTTTMLTTAILAVASPPILRYVLEFSESSETPSFTKRIEIAGEKTQVKVDNLSPASVYLFRVRAINSAGSGPPSVHLLVRTANVPPSVPPNNVRATDVLSHAIHISWSPIPIEMSYGKVLAYRVVIGANVSEFGKSQVILVPLASASRRINGNNVTLREHDCCQAVIHGLRPYTHYEIRVAALNVAGVGPLSSPFTVKTKEAAPASPPKNAQCKSSTSHSIQISWENPSESNGPVTAHKVIFYPLSTTLSPGMNQRASELHRTKELKSVIGGLQPSTNYSFQISPVNIAGEGRQWLTIFCKTLEDLPSAPTSLIGFPSSESSVYITWLHPRKPNGILIHHTVYYRIMEKPGDSYEIKRTIPANVDSFEENGLDLTRFKYIFWVTSSNRLGESPMSTQLILTPPPIVETRLVGHSRMIITQSGNSLSLPCRILGLESLSSATSSSSSILPPDSAVTWTLNGRRVGFDGTVYMKPGHSSLSFFGVKKEMMGNYTCQLKYSTRGTHSKSTSKKVINGMDHSSTSSSSFSSAPAFPAQLFQKTQLTYSLVVRGPPCIPEPAYELRNRDIYISWRVDGREGNESCDAPLGFILYHRTLGSILDWQKLIFQPTLRNYTLKDVNCGAILNMYMLAFNDYGSSGDSPLMSVVVSQQVGMFAPSYELIAPNVTSVLLNFYSLNANSTYCPTEKIAITLKEWRGNDGVTEKDVKIEFRNEYWIDGLKPSTPYEIAVAAFGYSTSRTASFTFTTLTEHGEIPSEDVLSTHKVTSELIPLYKKLKFLVPISVIILAAVVAIAGALIYCQTKKRRNCEREIPPKHTSEVLYGQNHRKSIPHEEQYYSGLPCPPCTPGMEDISPYATFQISDPKKFSEESFSQEIVVAKFHPVMHGIPRGSRDKWMDPRSTLVQDSEDSESEGNQRYSMIPPQRARVNNTYQISPPQAYHFRQQQHNQQQPFHEDGQQQQQFHPSSTFVSSQHNTIIHQQQHSPMVSVESGEDGCSSSSDVSPTIPTMTERRHPHKKDRRTGKKSSKDYGRTQEVSNSTKTNTRHGKRKSANSDYSIAV</sequence>
<feature type="signal peptide" evidence="5">
    <location>
        <begin position="1"/>
        <end position="27"/>
    </location>
</feature>
<protein>
    <recommendedName>
        <fullName evidence="10">Down syndrome cell adhesion molecule-like protein Dscam2</fullName>
    </recommendedName>
</protein>
<dbReference type="SUPFAM" id="SSF49265">
    <property type="entry name" value="Fibronectin type III"/>
    <property type="match status" value="3"/>
</dbReference>
<dbReference type="PANTHER" id="PTHR44170:SF56">
    <property type="entry name" value="FIBRONECTIN TYPE-III DOMAIN-CONTAINING PROTEIN"/>
    <property type="match status" value="1"/>
</dbReference>
<feature type="domain" description="Ig-like" evidence="6">
    <location>
        <begin position="684"/>
        <end position="774"/>
    </location>
</feature>